<comment type="caution">
    <text evidence="1">The sequence shown here is derived from an EMBL/GenBank/DDBJ whole genome shotgun (WGS) entry which is preliminary data.</text>
</comment>
<dbReference type="EMBL" id="CAJPDQ010000010">
    <property type="protein sequence ID" value="CAF9915603.1"/>
    <property type="molecule type" value="Genomic_DNA"/>
</dbReference>
<dbReference type="OrthoDB" id="5946976at2759"/>
<accession>A0A8H3F128</accession>
<evidence type="ECO:0000313" key="2">
    <source>
        <dbReference type="Proteomes" id="UP000664169"/>
    </source>
</evidence>
<name>A0A8H3F128_9LECA</name>
<dbReference type="Proteomes" id="UP000664169">
    <property type="component" value="Unassembled WGS sequence"/>
</dbReference>
<proteinExistence type="predicted"/>
<gene>
    <name evidence="1" type="ORF">GOMPHAMPRED_000803</name>
</gene>
<dbReference type="AlphaFoldDB" id="A0A8H3F128"/>
<protein>
    <submittedName>
        <fullName evidence="1">Uncharacterized protein</fullName>
    </submittedName>
</protein>
<evidence type="ECO:0000313" key="1">
    <source>
        <dbReference type="EMBL" id="CAF9915603.1"/>
    </source>
</evidence>
<reference evidence="1" key="1">
    <citation type="submission" date="2021-03" db="EMBL/GenBank/DDBJ databases">
        <authorList>
            <person name="Tagirdzhanova G."/>
        </authorList>
    </citation>
    <scope>NUCLEOTIDE SEQUENCE</scope>
</reference>
<organism evidence="1 2">
    <name type="scientific">Gomphillus americanus</name>
    <dbReference type="NCBI Taxonomy" id="1940652"/>
    <lineage>
        <taxon>Eukaryota</taxon>
        <taxon>Fungi</taxon>
        <taxon>Dikarya</taxon>
        <taxon>Ascomycota</taxon>
        <taxon>Pezizomycotina</taxon>
        <taxon>Lecanoromycetes</taxon>
        <taxon>OSLEUM clade</taxon>
        <taxon>Ostropomycetidae</taxon>
        <taxon>Ostropales</taxon>
        <taxon>Graphidaceae</taxon>
        <taxon>Gomphilloideae</taxon>
        <taxon>Gomphillus</taxon>
    </lineage>
</organism>
<keyword evidence="2" id="KW-1185">Reference proteome</keyword>
<sequence length="216" mass="24379">MTREESDIGAPKNVLRLESPGIEIIAQDGVFCGSTSAFYKMLATQSAITASGNGQQDADAAEFAAEILLQAMFDLQPLVNILEVVRREVYLRKEHVIHELGLQETVYEIDLTLQQGYIGDFHGANTTLSVLPGNTIDQLCVRFNGNVGSDTDLHYCRYDRWSPFPTSFELYLKNCVLDWNNRNLTFLHFERNGSGTIAGFYWQWDHEGGSSWFARK</sequence>